<feature type="region of interest" description="Disordered" evidence="1">
    <location>
        <begin position="1"/>
        <end position="52"/>
    </location>
</feature>
<evidence type="ECO:0000256" key="1">
    <source>
        <dbReference type="SAM" id="MobiDB-lite"/>
    </source>
</evidence>
<protein>
    <submittedName>
        <fullName evidence="2">Uncharacterized protein</fullName>
    </submittedName>
</protein>
<organism evidence="2">
    <name type="scientific">Tanacetum cinerariifolium</name>
    <name type="common">Dalmatian daisy</name>
    <name type="synonym">Chrysanthemum cinerariifolium</name>
    <dbReference type="NCBI Taxonomy" id="118510"/>
    <lineage>
        <taxon>Eukaryota</taxon>
        <taxon>Viridiplantae</taxon>
        <taxon>Streptophyta</taxon>
        <taxon>Embryophyta</taxon>
        <taxon>Tracheophyta</taxon>
        <taxon>Spermatophyta</taxon>
        <taxon>Magnoliopsida</taxon>
        <taxon>eudicotyledons</taxon>
        <taxon>Gunneridae</taxon>
        <taxon>Pentapetalae</taxon>
        <taxon>asterids</taxon>
        <taxon>campanulids</taxon>
        <taxon>Asterales</taxon>
        <taxon>Asteraceae</taxon>
        <taxon>Asteroideae</taxon>
        <taxon>Anthemideae</taxon>
        <taxon>Anthemidinae</taxon>
        <taxon>Tanacetum</taxon>
    </lineage>
</organism>
<feature type="compositionally biased region" description="Basic and acidic residues" evidence="1">
    <location>
        <begin position="1"/>
        <end position="33"/>
    </location>
</feature>
<comment type="caution">
    <text evidence="2">The sequence shown here is derived from an EMBL/GenBank/DDBJ whole genome shotgun (WGS) entry which is preliminary data.</text>
</comment>
<feature type="compositionally biased region" description="Polar residues" evidence="1">
    <location>
        <begin position="34"/>
        <end position="52"/>
    </location>
</feature>
<name>A0A699S1W2_TANCI</name>
<dbReference type="AlphaFoldDB" id="A0A699S1W2"/>
<evidence type="ECO:0000313" key="2">
    <source>
        <dbReference type="EMBL" id="GFC91426.1"/>
    </source>
</evidence>
<reference evidence="2" key="1">
    <citation type="journal article" date="2019" name="Sci. Rep.">
        <title>Draft genome of Tanacetum cinerariifolium, the natural source of mosquito coil.</title>
        <authorList>
            <person name="Yamashiro T."/>
            <person name="Shiraishi A."/>
            <person name="Satake H."/>
            <person name="Nakayama K."/>
        </authorList>
    </citation>
    <scope>NUCLEOTIDE SEQUENCE</scope>
</reference>
<gene>
    <name evidence="2" type="ORF">Tci_863396</name>
</gene>
<feature type="non-terminal residue" evidence="2">
    <location>
        <position position="1"/>
    </location>
</feature>
<sequence length="104" mass="11379">TVVVKDVGEEKDDKGDDVVAAKDLRPLESRGSPRDQTMPPTRRSQTNPQPSFTQEAFNQIVREGIEAAIRADRERVREEATRVRGLAGGPAAAPMALNVHSMDL</sequence>
<proteinExistence type="predicted"/>
<accession>A0A699S1W2</accession>
<dbReference type="EMBL" id="BKCJ011131691">
    <property type="protein sequence ID" value="GFC91426.1"/>
    <property type="molecule type" value="Genomic_DNA"/>
</dbReference>